<evidence type="ECO:0000313" key="2">
    <source>
        <dbReference type="Proteomes" id="UP000482209"/>
    </source>
</evidence>
<gene>
    <name evidence="1" type="ORF">FYJ58_08075</name>
</gene>
<organism evidence="1 2">
    <name type="scientific">Velocimicrobium porci</name>
    <dbReference type="NCBI Taxonomy" id="2606634"/>
    <lineage>
        <taxon>Bacteria</taxon>
        <taxon>Bacillati</taxon>
        <taxon>Bacillota</taxon>
        <taxon>Clostridia</taxon>
        <taxon>Lachnospirales</taxon>
        <taxon>Lachnospiraceae</taxon>
        <taxon>Velocimicrobium</taxon>
    </lineage>
</organism>
<keyword evidence="2" id="KW-1185">Reference proteome</keyword>
<protein>
    <submittedName>
        <fullName evidence="1">Uncharacterized protein</fullName>
    </submittedName>
</protein>
<dbReference type="RefSeq" id="WP_154519243.1">
    <property type="nucleotide sequence ID" value="NZ_VUMT01000010.1"/>
</dbReference>
<accession>A0A6L5XYJ3</accession>
<comment type="caution">
    <text evidence="1">The sequence shown here is derived from an EMBL/GenBank/DDBJ whole genome shotgun (WGS) entry which is preliminary data.</text>
</comment>
<evidence type="ECO:0000313" key="1">
    <source>
        <dbReference type="EMBL" id="MSS63832.1"/>
    </source>
</evidence>
<proteinExistence type="predicted"/>
<dbReference type="Proteomes" id="UP000482209">
    <property type="component" value="Unassembled WGS sequence"/>
</dbReference>
<reference evidence="1 2" key="1">
    <citation type="submission" date="2019-08" db="EMBL/GenBank/DDBJ databases">
        <title>In-depth cultivation of the pig gut microbiome towards novel bacterial diversity and tailored functional studies.</title>
        <authorList>
            <person name="Wylensek D."/>
            <person name="Hitch T.C.A."/>
            <person name="Clavel T."/>
        </authorList>
    </citation>
    <scope>NUCLEOTIDE SEQUENCE [LARGE SCALE GENOMIC DNA]</scope>
    <source>
        <strain evidence="1 2">WCA-693-APC-MOT-I</strain>
    </source>
</reference>
<sequence>MESYLVAKPIKVIEMENKKYVVSMPDDLAKLEVDDYILKFLELIGEKECLKVSEVDEHIRNMSVENQEQYLIAFRKFIDERLLIPFK</sequence>
<dbReference type="AlphaFoldDB" id="A0A6L5XYJ3"/>
<dbReference type="EMBL" id="VUMT01000010">
    <property type="protein sequence ID" value="MSS63832.1"/>
    <property type="molecule type" value="Genomic_DNA"/>
</dbReference>
<name>A0A6L5XYJ3_9FIRM</name>